<accession>A0A9Q1C7Y7</accession>
<evidence type="ECO:0000313" key="4">
    <source>
        <dbReference type="EMBL" id="KAJ8040075.1"/>
    </source>
</evidence>
<comment type="similarity">
    <text evidence="1">Belongs to the sulfotransferase 1 family.</text>
</comment>
<dbReference type="AlphaFoldDB" id="A0A9Q1C7Y7"/>
<dbReference type="Proteomes" id="UP001152320">
    <property type="component" value="Chromosome 6"/>
</dbReference>
<name>A0A9Q1C7Y7_HOLLE</name>
<dbReference type="OrthoDB" id="205623at2759"/>
<evidence type="ECO:0000259" key="3">
    <source>
        <dbReference type="Pfam" id="PF00685"/>
    </source>
</evidence>
<dbReference type="SUPFAM" id="SSF52540">
    <property type="entry name" value="P-loop containing nucleoside triphosphate hydrolases"/>
    <property type="match status" value="1"/>
</dbReference>
<keyword evidence="5" id="KW-1185">Reference proteome</keyword>
<dbReference type="InterPro" id="IPR027417">
    <property type="entry name" value="P-loop_NTPase"/>
</dbReference>
<evidence type="ECO:0000313" key="5">
    <source>
        <dbReference type="Proteomes" id="UP001152320"/>
    </source>
</evidence>
<protein>
    <submittedName>
        <fullName evidence="4">Sulfotransferase family cytosolic 1B member 1</fullName>
    </submittedName>
</protein>
<sequence>MEEHAELKKETGFTSSFPPALEYEGVRYPPRVITSQTLDRLKTFEVREDDLILTSYPKCGTHWIQEILLLIQQDGHVEMVNRDVDPALNWDLAFGLPPDFENSVADSLATRPSPRFYKTHLPSQHLPSQVWSKKAKLVYVTRDPKDACASFFNFTNANPEKPFDIQWDMFFDLFMSDKAIFGNWVDHALGYWQHRNDGHVFFITFEEMKEDIRSVIRRLATFLGKTISPEGLERIVEHSSLEGMKRTYAKIEEEVENGKLYTRAYGLMSFVQKGVPGGWKALFSEEQKENMDKAMKERLVGTGLDAHYPLKASM</sequence>
<dbReference type="EMBL" id="JAIZAY010000006">
    <property type="protein sequence ID" value="KAJ8040075.1"/>
    <property type="molecule type" value="Genomic_DNA"/>
</dbReference>
<gene>
    <name evidence="4" type="ORF">HOLleu_14267</name>
</gene>
<proteinExistence type="inferred from homology"/>
<dbReference type="GO" id="GO:0008146">
    <property type="term" value="F:sulfotransferase activity"/>
    <property type="evidence" value="ECO:0007669"/>
    <property type="project" value="InterPro"/>
</dbReference>
<reference evidence="4" key="1">
    <citation type="submission" date="2021-10" db="EMBL/GenBank/DDBJ databases">
        <title>Tropical sea cucumber genome reveals ecological adaptation and Cuvierian tubules defense mechanism.</title>
        <authorList>
            <person name="Chen T."/>
        </authorList>
    </citation>
    <scope>NUCLEOTIDE SEQUENCE</scope>
    <source>
        <strain evidence="4">Nanhai2018</strain>
        <tissue evidence="4">Muscle</tissue>
    </source>
</reference>
<feature type="domain" description="Sulfotransferase" evidence="3">
    <location>
        <begin position="49"/>
        <end position="302"/>
    </location>
</feature>
<evidence type="ECO:0000256" key="1">
    <source>
        <dbReference type="ARBA" id="ARBA00005771"/>
    </source>
</evidence>
<comment type="caution">
    <text evidence="4">The sequence shown here is derived from an EMBL/GenBank/DDBJ whole genome shotgun (WGS) entry which is preliminary data.</text>
</comment>
<dbReference type="InterPro" id="IPR000863">
    <property type="entry name" value="Sulfotransferase_dom"/>
</dbReference>
<dbReference type="Gene3D" id="3.40.50.300">
    <property type="entry name" value="P-loop containing nucleotide triphosphate hydrolases"/>
    <property type="match status" value="1"/>
</dbReference>
<dbReference type="PANTHER" id="PTHR11783">
    <property type="entry name" value="SULFOTRANSFERASE SULT"/>
    <property type="match status" value="1"/>
</dbReference>
<organism evidence="4 5">
    <name type="scientific">Holothuria leucospilota</name>
    <name type="common">Black long sea cucumber</name>
    <name type="synonym">Mertensiothuria leucospilota</name>
    <dbReference type="NCBI Taxonomy" id="206669"/>
    <lineage>
        <taxon>Eukaryota</taxon>
        <taxon>Metazoa</taxon>
        <taxon>Echinodermata</taxon>
        <taxon>Eleutherozoa</taxon>
        <taxon>Echinozoa</taxon>
        <taxon>Holothuroidea</taxon>
        <taxon>Aspidochirotacea</taxon>
        <taxon>Aspidochirotida</taxon>
        <taxon>Holothuriidae</taxon>
        <taxon>Holothuria</taxon>
    </lineage>
</organism>
<evidence type="ECO:0000256" key="2">
    <source>
        <dbReference type="ARBA" id="ARBA00022679"/>
    </source>
</evidence>
<keyword evidence="2" id="KW-0808">Transferase</keyword>
<dbReference type="Pfam" id="PF00685">
    <property type="entry name" value="Sulfotransfer_1"/>
    <property type="match status" value="1"/>
</dbReference>